<gene>
    <name evidence="2" type="ORF">BU26DRAFT_570226</name>
</gene>
<dbReference type="RefSeq" id="XP_033678539.1">
    <property type="nucleotide sequence ID" value="XM_033833979.1"/>
</dbReference>
<protein>
    <submittedName>
        <fullName evidence="2">Uncharacterized protein</fullName>
    </submittedName>
</protein>
<dbReference type="AlphaFoldDB" id="A0A6A6HZA1"/>
<feature type="region of interest" description="Disordered" evidence="1">
    <location>
        <begin position="144"/>
        <end position="200"/>
    </location>
</feature>
<dbReference type="GeneID" id="54587309"/>
<evidence type="ECO:0000256" key="1">
    <source>
        <dbReference type="SAM" id="MobiDB-lite"/>
    </source>
</evidence>
<keyword evidence="3" id="KW-1185">Reference proteome</keyword>
<dbReference type="EMBL" id="ML987205">
    <property type="protein sequence ID" value="KAF2243535.1"/>
    <property type="molecule type" value="Genomic_DNA"/>
</dbReference>
<accession>A0A6A6HZA1</accession>
<reference evidence="2" key="1">
    <citation type="journal article" date="2020" name="Stud. Mycol.">
        <title>101 Dothideomycetes genomes: a test case for predicting lifestyles and emergence of pathogens.</title>
        <authorList>
            <person name="Haridas S."/>
            <person name="Albert R."/>
            <person name="Binder M."/>
            <person name="Bloem J."/>
            <person name="Labutti K."/>
            <person name="Salamov A."/>
            <person name="Andreopoulos B."/>
            <person name="Baker S."/>
            <person name="Barry K."/>
            <person name="Bills G."/>
            <person name="Bluhm B."/>
            <person name="Cannon C."/>
            <person name="Castanera R."/>
            <person name="Culley D."/>
            <person name="Daum C."/>
            <person name="Ezra D."/>
            <person name="Gonzalez J."/>
            <person name="Henrissat B."/>
            <person name="Kuo A."/>
            <person name="Liang C."/>
            <person name="Lipzen A."/>
            <person name="Lutzoni F."/>
            <person name="Magnuson J."/>
            <person name="Mondo S."/>
            <person name="Nolan M."/>
            <person name="Ohm R."/>
            <person name="Pangilinan J."/>
            <person name="Park H.-J."/>
            <person name="Ramirez L."/>
            <person name="Alfaro M."/>
            <person name="Sun H."/>
            <person name="Tritt A."/>
            <person name="Yoshinaga Y."/>
            <person name="Zwiers L.-H."/>
            <person name="Turgeon B."/>
            <person name="Goodwin S."/>
            <person name="Spatafora J."/>
            <person name="Crous P."/>
            <person name="Grigoriev I."/>
        </authorList>
    </citation>
    <scope>NUCLEOTIDE SEQUENCE</scope>
    <source>
        <strain evidence="2">CBS 122368</strain>
    </source>
</reference>
<feature type="compositionally biased region" description="Polar residues" evidence="1">
    <location>
        <begin position="169"/>
        <end position="182"/>
    </location>
</feature>
<evidence type="ECO:0000313" key="2">
    <source>
        <dbReference type="EMBL" id="KAF2243535.1"/>
    </source>
</evidence>
<name>A0A6A6HZA1_9PLEO</name>
<proteinExistence type="predicted"/>
<dbReference type="Proteomes" id="UP000800094">
    <property type="component" value="Unassembled WGS sequence"/>
</dbReference>
<sequence>MVVIEVSFSHDTPAHELATEYIKSGTHAVIFVDLEYRSPTQRAASAASSVPSTAVYSIFRRLRTQKPNGKYAVRTECVVNNQPFLTNTSDPDTISEGHLALWLSDFCPTDRLSRDDEEDTAVRVSHTKLAAILAEAEEEQMLYDSHQPGLDADEDYESDEPVKRAADASFSSCNEDPSSQENNLDDPEWKPSGKTKKART</sequence>
<organism evidence="2 3">
    <name type="scientific">Trematosphaeria pertusa</name>
    <dbReference type="NCBI Taxonomy" id="390896"/>
    <lineage>
        <taxon>Eukaryota</taxon>
        <taxon>Fungi</taxon>
        <taxon>Dikarya</taxon>
        <taxon>Ascomycota</taxon>
        <taxon>Pezizomycotina</taxon>
        <taxon>Dothideomycetes</taxon>
        <taxon>Pleosporomycetidae</taxon>
        <taxon>Pleosporales</taxon>
        <taxon>Massarineae</taxon>
        <taxon>Trematosphaeriaceae</taxon>
        <taxon>Trematosphaeria</taxon>
    </lineage>
</organism>
<evidence type="ECO:0000313" key="3">
    <source>
        <dbReference type="Proteomes" id="UP000800094"/>
    </source>
</evidence>
<dbReference type="OrthoDB" id="3811551at2759"/>